<dbReference type="Proteomes" id="UP000219564">
    <property type="component" value="Unassembled WGS sequence"/>
</dbReference>
<organism evidence="1 2">
    <name type="scientific">Pseudomonas lundensis</name>
    <dbReference type="NCBI Taxonomy" id="86185"/>
    <lineage>
        <taxon>Bacteria</taxon>
        <taxon>Pseudomonadati</taxon>
        <taxon>Pseudomonadota</taxon>
        <taxon>Gammaproteobacteria</taxon>
        <taxon>Pseudomonadales</taxon>
        <taxon>Pseudomonadaceae</taxon>
        <taxon>Pseudomonas</taxon>
    </lineage>
</organism>
<accession>A0AAX2H9K7</accession>
<comment type="caution">
    <text evidence="1">The sequence shown here is derived from an EMBL/GenBank/DDBJ whole genome shotgun (WGS) entry which is preliminary data.</text>
</comment>
<name>A0AAX2H9K7_9PSED</name>
<dbReference type="EMBL" id="OBKZ01000020">
    <property type="protein sequence ID" value="SOB53027.1"/>
    <property type="molecule type" value="Genomic_DNA"/>
</dbReference>
<sequence length="137" mass="15485">MIAEIETLMQHWAEQTRRCGMEASLSSPMGTLMEFAGGMPRNLPGPRELMANGAGPDHIAREIEAALARLAHQGERGQLLFKLANLRYLPVPALSVPRQMQLLALPMSADRTYRNWVQRLHERVMRDLLRRAQCRAA</sequence>
<reference evidence="1 2" key="1">
    <citation type="submission" date="2017-08" db="EMBL/GenBank/DDBJ databases">
        <authorList>
            <person name="Chaillou S."/>
        </authorList>
    </citation>
    <scope>NUCLEOTIDE SEQUENCE [LARGE SCALE GENOMIC DNA]</scope>
    <source>
        <strain evidence="1 2">MFPA15A1205</strain>
    </source>
</reference>
<dbReference type="RefSeq" id="WP_097192107.1">
    <property type="nucleotide sequence ID" value="NZ_JAAQXX010000040.1"/>
</dbReference>
<proteinExistence type="predicted"/>
<protein>
    <submittedName>
        <fullName evidence="1">Uncharacterized protein</fullName>
    </submittedName>
</protein>
<gene>
    <name evidence="1" type="ORF">PLUA15_270009</name>
</gene>
<evidence type="ECO:0000313" key="1">
    <source>
        <dbReference type="EMBL" id="SOB53027.1"/>
    </source>
</evidence>
<dbReference type="AlphaFoldDB" id="A0AAX2H9K7"/>
<evidence type="ECO:0000313" key="2">
    <source>
        <dbReference type="Proteomes" id="UP000219564"/>
    </source>
</evidence>